<sequence>MRLLTLVDSEWIEIPATVPQAIMGTAWVERMFARHALDRMLALQTFSACNAAHPVPQRVANLIRRLSRGSDADVRITQAALAQAVGVQRTSVNASIKDLERTGAIAIWRSRIRVKCPATLERVACGC</sequence>
<dbReference type="PROSITE" id="PS51063">
    <property type="entry name" value="HTH_CRP_2"/>
    <property type="match status" value="1"/>
</dbReference>
<protein>
    <submittedName>
        <fullName evidence="2">Crp/Fnr family transcriptional regulator</fullName>
    </submittedName>
</protein>
<dbReference type="Pfam" id="PF13545">
    <property type="entry name" value="HTH_Crp_2"/>
    <property type="match status" value="1"/>
</dbReference>
<name>A0ABX7BM96_9CAUL</name>
<organism evidence="2 3">
    <name type="scientific">Brevundimonas vitisensis</name>
    <dbReference type="NCBI Taxonomy" id="2800818"/>
    <lineage>
        <taxon>Bacteria</taxon>
        <taxon>Pseudomonadati</taxon>
        <taxon>Pseudomonadota</taxon>
        <taxon>Alphaproteobacteria</taxon>
        <taxon>Caulobacterales</taxon>
        <taxon>Caulobacteraceae</taxon>
        <taxon>Brevundimonas</taxon>
    </lineage>
</organism>
<dbReference type="EMBL" id="CP067977">
    <property type="protein sequence ID" value="QQQ18580.1"/>
    <property type="molecule type" value="Genomic_DNA"/>
</dbReference>
<dbReference type="RefSeq" id="WP_201102950.1">
    <property type="nucleotide sequence ID" value="NZ_CP067977.1"/>
</dbReference>
<dbReference type="InterPro" id="IPR012318">
    <property type="entry name" value="HTH_CRP"/>
</dbReference>
<dbReference type="InterPro" id="IPR014710">
    <property type="entry name" value="RmlC-like_jellyroll"/>
</dbReference>
<evidence type="ECO:0000313" key="2">
    <source>
        <dbReference type="EMBL" id="QQQ18580.1"/>
    </source>
</evidence>
<feature type="domain" description="HTH crp-type" evidence="1">
    <location>
        <begin position="53"/>
        <end position="118"/>
    </location>
</feature>
<dbReference type="SUPFAM" id="SSF46785">
    <property type="entry name" value="Winged helix' DNA-binding domain"/>
    <property type="match status" value="1"/>
</dbReference>
<reference evidence="2 3" key="1">
    <citation type="submission" date="2021-01" db="EMBL/GenBank/DDBJ databases">
        <title>Brevundimonas vitis sp. nov., an bacterium isolated from grape (Vitis vinifera).</title>
        <authorList>
            <person name="Jiang L."/>
            <person name="Lee J."/>
        </authorList>
    </citation>
    <scope>NUCLEOTIDE SEQUENCE [LARGE SCALE GENOMIC DNA]</scope>
    <source>
        <strain evidence="2 3">GRTSA-9</strain>
    </source>
</reference>
<proteinExistence type="predicted"/>
<dbReference type="Proteomes" id="UP000595448">
    <property type="component" value="Chromosome"/>
</dbReference>
<gene>
    <name evidence="2" type="ORF">JIP62_15060</name>
</gene>
<evidence type="ECO:0000259" key="1">
    <source>
        <dbReference type="PROSITE" id="PS51063"/>
    </source>
</evidence>
<keyword evidence="3" id="KW-1185">Reference proteome</keyword>
<accession>A0ABX7BM96</accession>
<dbReference type="InterPro" id="IPR036390">
    <property type="entry name" value="WH_DNA-bd_sf"/>
</dbReference>
<evidence type="ECO:0000313" key="3">
    <source>
        <dbReference type="Proteomes" id="UP000595448"/>
    </source>
</evidence>
<dbReference type="Gene3D" id="2.60.120.10">
    <property type="entry name" value="Jelly Rolls"/>
    <property type="match status" value="1"/>
</dbReference>